<dbReference type="Proteomes" id="UP000054270">
    <property type="component" value="Unassembled WGS sequence"/>
</dbReference>
<dbReference type="EMBL" id="KN817624">
    <property type="protein sequence ID" value="KJA16286.1"/>
    <property type="molecule type" value="Genomic_DNA"/>
</dbReference>
<accession>A0A0D2NI49</accession>
<dbReference type="STRING" id="945553.A0A0D2NI49"/>
<proteinExistence type="predicted"/>
<evidence type="ECO:0000313" key="1">
    <source>
        <dbReference type="EMBL" id="KJA16286.1"/>
    </source>
</evidence>
<gene>
    <name evidence="1" type="ORF">HYPSUDRAFT_71449</name>
</gene>
<protein>
    <recommendedName>
        <fullName evidence="3">ABM domain-containing protein</fullName>
    </recommendedName>
</protein>
<dbReference type="Gene3D" id="3.30.70.100">
    <property type="match status" value="1"/>
</dbReference>
<dbReference type="OrthoDB" id="3830579at2759"/>
<name>A0A0D2NI49_HYPSF</name>
<sequence>MPFIELISFVATDFLHEDMSGEDSPLTLLGASEGCLDVVQGRQIENSSQVYFITTWKTYDLYDSATREGGYASFMAYLMHHTIMDPCVHHFEVDGDPHQALAAPVTEIVILRCKSAGDWGWDQELFSGIKGAKKGLNMVQGSYPPLRWGEVTDIGDSGSYCMFVGWDSVQAHFRAVREQPLQRHVNKIRQTTSLIDAKHVIFKSIRRPKEKRYLPERMAGFRIHSSL</sequence>
<evidence type="ECO:0008006" key="3">
    <source>
        <dbReference type="Google" id="ProtNLM"/>
    </source>
</evidence>
<evidence type="ECO:0000313" key="2">
    <source>
        <dbReference type="Proteomes" id="UP000054270"/>
    </source>
</evidence>
<organism evidence="1 2">
    <name type="scientific">Hypholoma sublateritium (strain FD-334 SS-4)</name>
    <dbReference type="NCBI Taxonomy" id="945553"/>
    <lineage>
        <taxon>Eukaryota</taxon>
        <taxon>Fungi</taxon>
        <taxon>Dikarya</taxon>
        <taxon>Basidiomycota</taxon>
        <taxon>Agaricomycotina</taxon>
        <taxon>Agaricomycetes</taxon>
        <taxon>Agaricomycetidae</taxon>
        <taxon>Agaricales</taxon>
        <taxon>Agaricineae</taxon>
        <taxon>Strophariaceae</taxon>
        <taxon>Hypholoma</taxon>
    </lineage>
</organism>
<keyword evidence="2" id="KW-1185">Reference proteome</keyword>
<reference evidence="2" key="1">
    <citation type="submission" date="2014-04" db="EMBL/GenBank/DDBJ databases">
        <title>Evolutionary Origins and Diversification of the Mycorrhizal Mutualists.</title>
        <authorList>
            <consortium name="DOE Joint Genome Institute"/>
            <consortium name="Mycorrhizal Genomics Consortium"/>
            <person name="Kohler A."/>
            <person name="Kuo A."/>
            <person name="Nagy L.G."/>
            <person name="Floudas D."/>
            <person name="Copeland A."/>
            <person name="Barry K.W."/>
            <person name="Cichocki N."/>
            <person name="Veneault-Fourrey C."/>
            <person name="LaButti K."/>
            <person name="Lindquist E.A."/>
            <person name="Lipzen A."/>
            <person name="Lundell T."/>
            <person name="Morin E."/>
            <person name="Murat C."/>
            <person name="Riley R."/>
            <person name="Ohm R."/>
            <person name="Sun H."/>
            <person name="Tunlid A."/>
            <person name="Henrissat B."/>
            <person name="Grigoriev I.V."/>
            <person name="Hibbett D.S."/>
            <person name="Martin F."/>
        </authorList>
    </citation>
    <scope>NUCLEOTIDE SEQUENCE [LARGE SCALE GENOMIC DNA]</scope>
    <source>
        <strain evidence="2">FD-334 SS-4</strain>
    </source>
</reference>
<dbReference type="AlphaFoldDB" id="A0A0D2NI49"/>